<sequence length="170" mass="18995">MKTCPKCQEEKPLTAFYIQKSGRRAGQPTSWCKTCSAAKSKAYYASNTDKAKAAHRAWVESNRDRIRKHKVKAAYGLEGHEYDALPKVCVICGSQENLCVDHSHRTGRVRGMLCAPCNKGLGHFRDDPTLLLRASDYLFGVAKPDIFHQTCEEITGCPSDTPNPYEQEEA</sequence>
<evidence type="ECO:0008006" key="3">
    <source>
        <dbReference type="Google" id="ProtNLM"/>
    </source>
</evidence>
<dbReference type="Proteomes" id="UP000249516">
    <property type="component" value="Unassembled WGS sequence"/>
</dbReference>
<keyword evidence="2" id="KW-1185">Reference proteome</keyword>
<dbReference type="SUPFAM" id="SSF54060">
    <property type="entry name" value="His-Me finger endonucleases"/>
    <property type="match status" value="1"/>
</dbReference>
<reference evidence="1 2" key="1">
    <citation type="submission" date="2018-10" db="EMBL/GenBank/DDBJ databases">
        <title>Kocuria tytouropygialis sp. nov., isolated from the uropygial gland of an American barn owl (Tyto furcata).</title>
        <authorList>
            <person name="Braun M.S."/>
            <person name="Wang E."/>
            <person name="Zimmermann S."/>
            <person name="Wagner H."/>
            <person name="Wink M."/>
        </authorList>
    </citation>
    <scope>NUCLEOTIDE SEQUENCE [LARGE SCALE GENOMIC DNA]</scope>
    <source>
        <strain evidence="1 2">442</strain>
    </source>
</reference>
<evidence type="ECO:0000313" key="2">
    <source>
        <dbReference type="Proteomes" id="UP000249516"/>
    </source>
</evidence>
<dbReference type="EMBL" id="PNJG02000001">
    <property type="protein sequence ID" value="RKQ36222.1"/>
    <property type="molecule type" value="Genomic_DNA"/>
</dbReference>
<proteinExistence type="predicted"/>
<comment type="caution">
    <text evidence="1">The sequence shown here is derived from an EMBL/GenBank/DDBJ whole genome shotgun (WGS) entry which is preliminary data.</text>
</comment>
<dbReference type="InterPro" id="IPR044925">
    <property type="entry name" value="His-Me_finger_sf"/>
</dbReference>
<dbReference type="Gene3D" id="3.40.1800.10">
    <property type="entry name" value="His-Me finger endonucleases"/>
    <property type="match status" value="1"/>
</dbReference>
<dbReference type="InterPro" id="IPR038563">
    <property type="entry name" value="Endonuclease_7_sf"/>
</dbReference>
<gene>
    <name evidence="1" type="ORF">C1C97_000605</name>
</gene>
<organism evidence="1 2">
    <name type="scientific">Kocuria tytonis</name>
    <dbReference type="NCBI Taxonomy" id="2054280"/>
    <lineage>
        <taxon>Bacteria</taxon>
        <taxon>Bacillati</taxon>
        <taxon>Actinomycetota</taxon>
        <taxon>Actinomycetes</taxon>
        <taxon>Micrococcales</taxon>
        <taxon>Micrococcaceae</taxon>
        <taxon>Kocuria</taxon>
    </lineage>
</organism>
<evidence type="ECO:0000313" key="1">
    <source>
        <dbReference type="EMBL" id="RKQ36222.1"/>
    </source>
</evidence>
<dbReference type="InterPro" id="IPR004211">
    <property type="entry name" value="Endonuclease_7"/>
</dbReference>
<protein>
    <recommendedName>
        <fullName evidence="3">Recombination endonuclease VII</fullName>
    </recommendedName>
</protein>
<accession>A0A495A8R5</accession>
<name>A0A495A8R5_9MICC</name>
<dbReference type="Pfam" id="PF02945">
    <property type="entry name" value="Endonuclease_7"/>
    <property type="match status" value="1"/>
</dbReference>
<dbReference type="AlphaFoldDB" id="A0A495A8R5"/>
<dbReference type="RefSeq" id="WP_121029592.1">
    <property type="nucleotide sequence ID" value="NZ_PNJG02000001.1"/>
</dbReference>
<dbReference type="OrthoDB" id="581550at2"/>